<evidence type="ECO:0000259" key="4">
    <source>
        <dbReference type="PROSITE" id="PS50026"/>
    </source>
</evidence>
<dbReference type="SUPFAM" id="SSF56496">
    <property type="entry name" value="Fibrinogen C-terminal domain-like"/>
    <property type="match status" value="1"/>
</dbReference>
<dbReference type="InterPro" id="IPR000742">
    <property type="entry name" value="EGF"/>
</dbReference>
<feature type="domain" description="EGF-like" evidence="4">
    <location>
        <begin position="842"/>
        <end position="877"/>
    </location>
</feature>
<feature type="disulfide bond" evidence="3">
    <location>
        <begin position="250"/>
        <end position="259"/>
    </location>
</feature>
<reference evidence="6" key="1">
    <citation type="submission" date="2022-11" db="EMBL/GenBank/DDBJ databases">
        <title>Centuries of genome instability and evolution in soft-shell clam transmissible cancer (bioRxiv).</title>
        <authorList>
            <person name="Hart S.F.M."/>
            <person name="Yonemitsu M.A."/>
            <person name="Giersch R.M."/>
            <person name="Beal B.F."/>
            <person name="Arriagada G."/>
            <person name="Davis B.W."/>
            <person name="Ostrander E.A."/>
            <person name="Goff S.P."/>
            <person name="Metzger M.J."/>
        </authorList>
    </citation>
    <scope>NUCLEOTIDE SEQUENCE</scope>
    <source>
        <strain evidence="6">MELC-2E11</strain>
        <tissue evidence="6">Siphon/mantle</tissue>
    </source>
</reference>
<dbReference type="InterPro" id="IPR042635">
    <property type="entry name" value="MEGF10/SREC1/2-like"/>
</dbReference>
<dbReference type="SMART" id="SM00180">
    <property type="entry name" value="EGF_Lam"/>
    <property type="match status" value="10"/>
</dbReference>
<dbReference type="PROSITE" id="PS00514">
    <property type="entry name" value="FIBRINOGEN_C_1"/>
    <property type="match status" value="1"/>
</dbReference>
<proteinExistence type="predicted"/>
<feature type="domain" description="Fibrinogen C-terminal" evidence="5">
    <location>
        <begin position="1007"/>
        <end position="1229"/>
    </location>
</feature>
<dbReference type="InterPro" id="IPR049883">
    <property type="entry name" value="NOTCH1_EGF-like"/>
</dbReference>
<protein>
    <submittedName>
        <fullName evidence="6">MEGF6-like protein</fullName>
    </submittedName>
</protein>
<evidence type="ECO:0000256" key="3">
    <source>
        <dbReference type="PROSITE-ProRule" id="PRU00076"/>
    </source>
</evidence>
<dbReference type="CDD" id="cd00055">
    <property type="entry name" value="EGF_Lam"/>
    <property type="match status" value="1"/>
</dbReference>
<feature type="domain" description="EGF-like" evidence="4">
    <location>
        <begin position="603"/>
        <end position="638"/>
    </location>
</feature>
<dbReference type="InterPro" id="IPR001881">
    <property type="entry name" value="EGF-like_Ca-bd_dom"/>
</dbReference>
<keyword evidence="7" id="KW-1185">Reference proteome</keyword>
<dbReference type="EMBL" id="CP111020">
    <property type="protein sequence ID" value="WAR15333.1"/>
    <property type="molecule type" value="Genomic_DNA"/>
</dbReference>
<dbReference type="SMART" id="SM00186">
    <property type="entry name" value="FBG"/>
    <property type="match status" value="1"/>
</dbReference>
<dbReference type="PROSITE" id="PS01187">
    <property type="entry name" value="EGF_CA"/>
    <property type="match status" value="1"/>
</dbReference>
<dbReference type="Pfam" id="PF07645">
    <property type="entry name" value="EGF_CA"/>
    <property type="match status" value="2"/>
</dbReference>
<gene>
    <name evidence="6" type="ORF">MAR_005438</name>
</gene>
<feature type="domain" description="EGF-like" evidence="4">
    <location>
        <begin position="225"/>
        <end position="260"/>
    </location>
</feature>
<accession>A0ABY7EZH2</accession>
<dbReference type="PANTHER" id="PTHR24043">
    <property type="entry name" value="SCAVENGER RECEPTOR CLASS F"/>
    <property type="match status" value="1"/>
</dbReference>
<dbReference type="InterPro" id="IPR002181">
    <property type="entry name" value="Fibrinogen_a/b/g_C_dom"/>
</dbReference>
<sequence length="1229" mass="133826">MIERKMNNIAGVFASCDAYPFMGGRNAVISCIELEVIDGCATDNKTCEDVNECESGDSCCPHICHNNQGGYTCECREGFQQHVLDGCICLDVDECLANNGGCKQLCVNNEGSFSCACRPGFYLASDRNTCQEIRSAHRGRTSTRPGRGEIPYLRYDTTPIPIIPVDDYNIQLPHEQKDQKSIYECIYTCADCLHGGYCNTKRNGCLCAAGWQGLICNETCHEGTYGSNCNSICTCENGGTCDHVTGKCKCPPGVKGEKCEDGCPPGFYGDICDKPCPKVCPTGYCDRMFGFCECLPGYFGPSCNIPCPEFTFGANCNQHCDCEKDKTSKCNPKSPFFACSAPHQLVPKGGSAKIVPGSADARAVSVTQSRASAAVRPGGRGGGVNVPVSPECMAQGARRSVNVRTTPSVTIKQETVCAPRAGLAGIVIKNVRTTRSVLVVYKRVNAGTTPPVITCPVCVGANRAGEVDSAAKGRYGEKCERFCECLNGGTCDPVTGMCVCLPGWHGALCEEECEVGRYGIMCYQRCFCSGHPCNRVTGECNCTAGYMGIACEKTCPEGRYGANCAKSCACKNSDSCNKETGRCHCLPGYIGEECDEACLPGTYGDRCEQPCQCKENQPCYHVTGECACPPGYTGPACEQQCSEGTFGPDCQGSCTCNRNQNCDHVTGDCVCKPGQKGKNCQKENDQGCNDGEYGPSCERTCECEYGGLCDVMNGRCFCRHGYIACEEGFFGIDCEEECECGPKGHCDPISECPKGTHGDYCSERCDCKNEASCDHVTGSCDCKPGYTGLSCQEKCSNETYGLRCAQLCSCEEFPCHHISGECICPPGLEPPDCRKPCQAGRYGPSCQFRCDCDNGATCDHVTGACLCVYGWIGPRCEHQLMSGLTCLYCSNVIAPRLCKRVMECGADEVCEAQRSFNEFGETTYNLGCSQRSICQNVTSSNQYSPCRKCCDTDICNHVACGEQGNIATTATMTCHVNNEPSIIGKRDPARSSEVNRHCRVCCSSDLCNNGCISDDCSDLRRGNSYDWPSGVYHVFPNNSESEVAVLCDMKTDGGGWTIFQHRFDGSIAFNRSYDDYVDGFGSFAGEYWMGLNLLYNMASAYQNYTLRVDLSLSDGSSGYDVYSGFWIRSPAYKLNCHVLTVTDKYLLSDTRDFRSMNGCNFSTYDQDNDNSDRDSINNCAELFGGGWWYNDCMFADLNGPYDTYYFYYSSFQDGSSYKLETSKMMFRPT</sequence>
<dbReference type="Gene3D" id="2.10.25.140">
    <property type="match status" value="1"/>
</dbReference>
<feature type="domain" description="EGF-like" evidence="4">
    <location>
        <begin position="91"/>
        <end position="131"/>
    </location>
</feature>
<feature type="disulfide bond" evidence="3">
    <location>
        <begin position="500"/>
        <end position="509"/>
    </location>
</feature>
<dbReference type="SMART" id="SM00179">
    <property type="entry name" value="EGF_CA"/>
    <property type="match status" value="2"/>
</dbReference>
<dbReference type="PANTHER" id="PTHR24043:SF8">
    <property type="entry name" value="EGF-LIKE DOMAIN-CONTAINING PROTEIN"/>
    <property type="match status" value="1"/>
</dbReference>
<dbReference type="PROSITE" id="PS50026">
    <property type="entry name" value="EGF_3"/>
    <property type="match status" value="6"/>
</dbReference>
<evidence type="ECO:0000259" key="5">
    <source>
        <dbReference type="PROSITE" id="PS51406"/>
    </source>
</evidence>
<evidence type="ECO:0000256" key="2">
    <source>
        <dbReference type="ARBA" id="ARBA00023157"/>
    </source>
</evidence>
<dbReference type="InterPro" id="IPR020837">
    <property type="entry name" value="Fibrinogen_CS"/>
</dbReference>
<evidence type="ECO:0000313" key="7">
    <source>
        <dbReference type="Proteomes" id="UP001164746"/>
    </source>
</evidence>
<feature type="domain" description="EGF-like" evidence="4">
    <location>
        <begin position="757"/>
        <end position="792"/>
    </location>
</feature>
<dbReference type="SUPFAM" id="SSF57196">
    <property type="entry name" value="EGF/Laminin"/>
    <property type="match status" value="2"/>
</dbReference>
<feature type="disulfide bond" evidence="3">
    <location>
        <begin position="628"/>
        <end position="637"/>
    </location>
</feature>
<dbReference type="CDD" id="cd00087">
    <property type="entry name" value="FReD"/>
    <property type="match status" value="1"/>
</dbReference>
<evidence type="ECO:0000256" key="1">
    <source>
        <dbReference type="ARBA" id="ARBA00022536"/>
    </source>
</evidence>
<dbReference type="PROSITE" id="PS51257">
    <property type="entry name" value="PROKAR_LIPOPROTEIN"/>
    <property type="match status" value="1"/>
</dbReference>
<dbReference type="InterPro" id="IPR018097">
    <property type="entry name" value="EGF_Ca-bd_CS"/>
</dbReference>
<keyword evidence="1 3" id="KW-0245">EGF-like domain</keyword>
<dbReference type="InterPro" id="IPR014716">
    <property type="entry name" value="Fibrinogen_a/b/g_C_1"/>
</dbReference>
<dbReference type="Pfam" id="PF00053">
    <property type="entry name" value="EGF_laminin"/>
    <property type="match status" value="5"/>
</dbReference>
<dbReference type="NCBIfam" id="NF040941">
    <property type="entry name" value="GGGWT_bact"/>
    <property type="match status" value="1"/>
</dbReference>
<dbReference type="PROSITE" id="PS51406">
    <property type="entry name" value="FIBRINOGEN_C_2"/>
    <property type="match status" value="1"/>
</dbReference>
<comment type="caution">
    <text evidence="3">Lacks conserved residue(s) required for the propagation of feature annotation.</text>
</comment>
<dbReference type="Pfam" id="PF00147">
    <property type="entry name" value="Fibrinogen_C"/>
    <property type="match status" value="1"/>
</dbReference>
<dbReference type="Proteomes" id="UP001164746">
    <property type="component" value="Chromosome 9"/>
</dbReference>
<dbReference type="InterPro" id="IPR002049">
    <property type="entry name" value="LE_dom"/>
</dbReference>
<dbReference type="PROSITE" id="PS01186">
    <property type="entry name" value="EGF_2"/>
    <property type="match status" value="2"/>
</dbReference>
<dbReference type="InterPro" id="IPR036056">
    <property type="entry name" value="Fibrinogen-like_C"/>
</dbReference>
<evidence type="ECO:0000313" key="6">
    <source>
        <dbReference type="EMBL" id="WAR15333.1"/>
    </source>
</evidence>
<dbReference type="SUPFAM" id="SSF57302">
    <property type="entry name" value="Snake toxin-like"/>
    <property type="match status" value="1"/>
</dbReference>
<dbReference type="PROSITE" id="PS00010">
    <property type="entry name" value="ASX_HYDROXYL"/>
    <property type="match status" value="1"/>
</dbReference>
<name>A0ABY7EZH2_MYAAR</name>
<dbReference type="Gene3D" id="3.90.215.10">
    <property type="entry name" value="Gamma Fibrinogen, chain A, domain 1"/>
    <property type="match status" value="1"/>
</dbReference>
<dbReference type="Gene3D" id="2.10.25.10">
    <property type="entry name" value="Laminin"/>
    <property type="match status" value="2"/>
</dbReference>
<keyword evidence="2 3" id="KW-1015">Disulfide bond</keyword>
<dbReference type="Gene3D" id="2.170.300.10">
    <property type="entry name" value="Tie2 ligand-binding domain superfamily"/>
    <property type="match status" value="3"/>
</dbReference>
<feature type="disulfide bond" evidence="3">
    <location>
        <begin position="782"/>
        <end position="791"/>
    </location>
</feature>
<feature type="domain" description="EGF-like" evidence="4">
    <location>
        <begin position="475"/>
        <end position="510"/>
    </location>
</feature>
<organism evidence="6 7">
    <name type="scientific">Mya arenaria</name>
    <name type="common">Soft-shell clam</name>
    <dbReference type="NCBI Taxonomy" id="6604"/>
    <lineage>
        <taxon>Eukaryota</taxon>
        <taxon>Metazoa</taxon>
        <taxon>Spiralia</taxon>
        <taxon>Lophotrochozoa</taxon>
        <taxon>Mollusca</taxon>
        <taxon>Bivalvia</taxon>
        <taxon>Autobranchia</taxon>
        <taxon>Heteroconchia</taxon>
        <taxon>Euheterodonta</taxon>
        <taxon>Imparidentia</taxon>
        <taxon>Neoheterodontei</taxon>
        <taxon>Myida</taxon>
        <taxon>Myoidea</taxon>
        <taxon>Myidae</taxon>
        <taxon>Mya</taxon>
    </lineage>
</organism>
<dbReference type="InterPro" id="IPR000152">
    <property type="entry name" value="EGF-type_Asp/Asn_hydroxyl_site"/>
</dbReference>
<dbReference type="InterPro" id="IPR045860">
    <property type="entry name" value="Snake_toxin-like_sf"/>
</dbReference>
<feature type="disulfide bond" evidence="3">
    <location>
        <begin position="867"/>
        <end position="876"/>
    </location>
</feature>
<dbReference type="PROSITE" id="PS00022">
    <property type="entry name" value="EGF_1"/>
    <property type="match status" value="7"/>
</dbReference>
<dbReference type="PRINTS" id="PR00011">
    <property type="entry name" value="EGFLAMININ"/>
</dbReference>
<dbReference type="SMART" id="SM00181">
    <property type="entry name" value="EGF"/>
    <property type="match status" value="14"/>
</dbReference>